<keyword evidence="2" id="KW-1185">Reference proteome</keyword>
<name>A0ABV3J461_9ACTN</name>
<dbReference type="EMBL" id="JBFASG010000052">
    <property type="protein sequence ID" value="MEV4927468.1"/>
    <property type="molecule type" value="Genomic_DNA"/>
</dbReference>
<accession>A0ABV3J461</accession>
<protein>
    <submittedName>
        <fullName evidence="1">Uncharacterized protein</fullName>
    </submittedName>
</protein>
<evidence type="ECO:0000313" key="2">
    <source>
        <dbReference type="Proteomes" id="UP001552479"/>
    </source>
</evidence>
<dbReference type="Proteomes" id="UP001552479">
    <property type="component" value="Unassembled WGS sequence"/>
</dbReference>
<gene>
    <name evidence="1" type="ORF">AB0L03_32465</name>
</gene>
<dbReference type="RefSeq" id="WP_366090604.1">
    <property type="nucleotide sequence ID" value="NZ_JBFASG010000052.1"/>
</dbReference>
<evidence type="ECO:0000313" key="1">
    <source>
        <dbReference type="EMBL" id="MEV4927468.1"/>
    </source>
</evidence>
<proteinExistence type="predicted"/>
<reference evidence="1 2" key="1">
    <citation type="submission" date="2024-06" db="EMBL/GenBank/DDBJ databases">
        <title>The Natural Products Discovery Center: Release of the First 8490 Sequenced Strains for Exploring Actinobacteria Biosynthetic Diversity.</title>
        <authorList>
            <person name="Kalkreuter E."/>
            <person name="Kautsar S.A."/>
            <person name="Yang D."/>
            <person name="Bader C.D."/>
            <person name="Teijaro C.N."/>
            <person name="Fluegel L."/>
            <person name="Davis C.M."/>
            <person name="Simpson J.R."/>
            <person name="Lauterbach L."/>
            <person name="Steele A.D."/>
            <person name="Gui C."/>
            <person name="Meng S."/>
            <person name="Li G."/>
            <person name="Viehrig K."/>
            <person name="Ye F."/>
            <person name="Su P."/>
            <person name="Kiefer A.F."/>
            <person name="Nichols A."/>
            <person name="Cepeda A.J."/>
            <person name="Yan W."/>
            <person name="Fan B."/>
            <person name="Jiang Y."/>
            <person name="Adhikari A."/>
            <person name="Zheng C.-J."/>
            <person name="Schuster L."/>
            <person name="Cowan T.M."/>
            <person name="Smanski M.J."/>
            <person name="Chevrette M.G."/>
            <person name="De Carvalho L.P.S."/>
            <person name="Shen B."/>
        </authorList>
    </citation>
    <scope>NUCLEOTIDE SEQUENCE [LARGE SCALE GENOMIC DNA]</scope>
    <source>
        <strain evidence="1 2">NPDC053791</strain>
    </source>
</reference>
<organism evidence="1 2">
    <name type="scientific">Streptomyces roseoverticillatus</name>
    <dbReference type="NCBI Taxonomy" id="66429"/>
    <lineage>
        <taxon>Bacteria</taxon>
        <taxon>Bacillati</taxon>
        <taxon>Actinomycetota</taxon>
        <taxon>Actinomycetes</taxon>
        <taxon>Kitasatosporales</taxon>
        <taxon>Streptomycetaceae</taxon>
        <taxon>Streptomyces</taxon>
    </lineage>
</organism>
<sequence>MTLRLTCRDFAAPDLPRRGLAPQETHPAVLLVDTEAELTCRDGGQFVRAARDGVASAGIDPAFLAEA</sequence>
<comment type="caution">
    <text evidence="1">The sequence shown here is derived from an EMBL/GenBank/DDBJ whole genome shotgun (WGS) entry which is preliminary data.</text>
</comment>